<evidence type="ECO:0000259" key="4">
    <source>
        <dbReference type="PROSITE" id="PS50977"/>
    </source>
</evidence>
<evidence type="ECO:0000313" key="6">
    <source>
        <dbReference type="Proteomes" id="UP000006316"/>
    </source>
</evidence>
<dbReference type="InterPro" id="IPR009057">
    <property type="entry name" value="Homeodomain-like_sf"/>
</dbReference>
<feature type="DNA-binding region" description="H-T-H motif" evidence="3">
    <location>
        <begin position="41"/>
        <end position="60"/>
    </location>
</feature>
<dbReference type="PANTHER" id="PTHR43479">
    <property type="entry name" value="ACREF/ENVCD OPERON REPRESSOR-RELATED"/>
    <property type="match status" value="1"/>
</dbReference>
<name>K6D2K9_9BACI</name>
<dbReference type="SUPFAM" id="SSF48498">
    <property type="entry name" value="Tetracyclin repressor-like, C-terminal domain"/>
    <property type="match status" value="1"/>
</dbReference>
<dbReference type="AlphaFoldDB" id="K6D2K9"/>
<gene>
    <name evidence="5" type="ORF">BABA_14782</name>
</gene>
<dbReference type="EMBL" id="AJLS01000114">
    <property type="protein sequence ID" value="EKN66732.1"/>
    <property type="molecule type" value="Genomic_DNA"/>
</dbReference>
<dbReference type="GO" id="GO:0003677">
    <property type="term" value="F:DNA binding"/>
    <property type="evidence" value="ECO:0007669"/>
    <property type="project" value="UniProtKB-UniRule"/>
</dbReference>
<feature type="domain" description="HTH tetR-type" evidence="4">
    <location>
        <begin position="18"/>
        <end position="78"/>
    </location>
</feature>
<organism evidence="5 6">
    <name type="scientific">Neobacillus bataviensis LMG 21833</name>
    <dbReference type="NCBI Taxonomy" id="1117379"/>
    <lineage>
        <taxon>Bacteria</taxon>
        <taxon>Bacillati</taxon>
        <taxon>Bacillota</taxon>
        <taxon>Bacilli</taxon>
        <taxon>Bacillales</taxon>
        <taxon>Bacillaceae</taxon>
        <taxon>Neobacillus</taxon>
    </lineage>
</organism>
<dbReference type="STRING" id="1117379.BABA_14782"/>
<dbReference type="Proteomes" id="UP000006316">
    <property type="component" value="Unassembled WGS sequence"/>
</dbReference>
<evidence type="ECO:0000256" key="1">
    <source>
        <dbReference type="ARBA" id="ARBA00022491"/>
    </source>
</evidence>
<dbReference type="PANTHER" id="PTHR43479:SF7">
    <property type="entry name" value="TETR-FAMILY TRANSCRIPTIONAL REGULATOR"/>
    <property type="match status" value="1"/>
</dbReference>
<evidence type="ECO:0000256" key="2">
    <source>
        <dbReference type="ARBA" id="ARBA00023125"/>
    </source>
</evidence>
<protein>
    <submittedName>
        <fullName evidence="5">TetR family transcriptional regulator</fullName>
    </submittedName>
</protein>
<dbReference type="PATRIC" id="fig|1117379.3.peg.3053"/>
<reference evidence="5 6" key="1">
    <citation type="journal article" date="2012" name="Front. Microbiol.">
        <title>Redundancy and modularity in membrane-associated dissimilatory nitrate reduction in Bacillus.</title>
        <authorList>
            <person name="Heylen K."/>
            <person name="Keltjens J."/>
        </authorList>
    </citation>
    <scope>NUCLEOTIDE SEQUENCE [LARGE SCALE GENOMIC DNA]</scope>
    <source>
        <strain evidence="6">LMG 21833T</strain>
    </source>
</reference>
<sequence length="207" mass="23877">MDMHGKPDVVDKRHLRSIKTKQKLLEAAREVFLEEGFQKGTISQMIKKAGIGYGTAYVHFEGKEEILMVLMDDVMEKFYEIAEVSFVPETKEEARQIILLQATAFLKMAETERRMMQLFEQAIGISHSISTKWRAIREKFIQRISKDIAFAQACGLARAELNNSLVARGWFFTNEMYLWEIVRNEHQGTVEEIAQTMTAVYANGLYI</sequence>
<comment type="caution">
    <text evidence="5">The sequence shown here is derived from an EMBL/GenBank/DDBJ whole genome shotgun (WGS) entry which is preliminary data.</text>
</comment>
<keyword evidence="2 3" id="KW-0238">DNA-binding</keyword>
<evidence type="ECO:0000256" key="3">
    <source>
        <dbReference type="PROSITE-ProRule" id="PRU00335"/>
    </source>
</evidence>
<dbReference type="RefSeq" id="WP_007085952.1">
    <property type="nucleotide sequence ID" value="NZ_AJLS01000114.1"/>
</dbReference>
<dbReference type="PROSITE" id="PS50977">
    <property type="entry name" value="HTH_TETR_2"/>
    <property type="match status" value="1"/>
</dbReference>
<dbReference type="SUPFAM" id="SSF46689">
    <property type="entry name" value="Homeodomain-like"/>
    <property type="match status" value="1"/>
</dbReference>
<dbReference type="InterPro" id="IPR050624">
    <property type="entry name" value="HTH-type_Tx_Regulator"/>
</dbReference>
<dbReference type="Gene3D" id="1.10.10.60">
    <property type="entry name" value="Homeodomain-like"/>
    <property type="match status" value="1"/>
</dbReference>
<dbReference type="InterPro" id="IPR001647">
    <property type="entry name" value="HTH_TetR"/>
</dbReference>
<evidence type="ECO:0000313" key="5">
    <source>
        <dbReference type="EMBL" id="EKN66732.1"/>
    </source>
</evidence>
<dbReference type="InterPro" id="IPR023772">
    <property type="entry name" value="DNA-bd_HTH_TetR-type_CS"/>
</dbReference>
<accession>K6D2K9</accession>
<dbReference type="eggNOG" id="COG1309">
    <property type="taxonomic scope" value="Bacteria"/>
</dbReference>
<dbReference type="PRINTS" id="PR00455">
    <property type="entry name" value="HTHTETR"/>
</dbReference>
<keyword evidence="6" id="KW-1185">Reference proteome</keyword>
<dbReference type="Gene3D" id="1.10.357.10">
    <property type="entry name" value="Tetracycline Repressor, domain 2"/>
    <property type="match status" value="1"/>
</dbReference>
<proteinExistence type="predicted"/>
<keyword evidence="1" id="KW-0678">Repressor</keyword>
<dbReference type="Pfam" id="PF00440">
    <property type="entry name" value="TetR_N"/>
    <property type="match status" value="1"/>
</dbReference>
<dbReference type="InterPro" id="IPR036271">
    <property type="entry name" value="Tet_transcr_reg_TetR-rel_C_sf"/>
</dbReference>
<dbReference type="PROSITE" id="PS01081">
    <property type="entry name" value="HTH_TETR_1"/>
    <property type="match status" value="1"/>
</dbReference>